<gene>
    <name evidence="1" type="ORF">R3P38DRAFT_3295421</name>
</gene>
<name>A0AAV9ZC45_9AGAR</name>
<comment type="caution">
    <text evidence="1">The sequence shown here is derived from an EMBL/GenBank/DDBJ whole genome shotgun (WGS) entry which is preliminary data.</text>
</comment>
<dbReference type="Proteomes" id="UP001362999">
    <property type="component" value="Unassembled WGS sequence"/>
</dbReference>
<keyword evidence="2" id="KW-1185">Reference proteome</keyword>
<reference evidence="1 2" key="1">
    <citation type="journal article" date="2024" name="J Genomics">
        <title>Draft genome sequencing and assembly of Favolaschia claudopus CIRM-BRFM 2984 isolated from oak limbs.</title>
        <authorList>
            <person name="Navarro D."/>
            <person name="Drula E."/>
            <person name="Chaduli D."/>
            <person name="Cazenave R."/>
            <person name="Ahrendt S."/>
            <person name="Wang J."/>
            <person name="Lipzen A."/>
            <person name="Daum C."/>
            <person name="Barry K."/>
            <person name="Grigoriev I.V."/>
            <person name="Favel A."/>
            <person name="Rosso M.N."/>
            <person name="Martin F."/>
        </authorList>
    </citation>
    <scope>NUCLEOTIDE SEQUENCE [LARGE SCALE GENOMIC DNA]</scope>
    <source>
        <strain evidence="1 2">CIRM-BRFM 2984</strain>
    </source>
</reference>
<accession>A0AAV9ZC45</accession>
<proteinExistence type="predicted"/>
<sequence>MFLSPTFCDVPLSATFNADFESRFLLTPCHATTCKIKVLLNIMDSLPYNFVLTRDWHLFCGGSLPDARLLLVSGVLDFTPATVADPHTPVSSIDDPMGIDMDLDSTAETLSTPGPSLDDASSSHIPYTPVIKLVTSNILCDIFGRYTTHSRMGRISVFHFNLQTMLLSCILSPTTTCL</sequence>
<evidence type="ECO:0000313" key="1">
    <source>
        <dbReference type="EMBL" id="KAK6977413.1"/>
    </source>
</evidence>
<dbReference type="AlphaFoldDB" id="A0AAV9ZC45"/>
<protein>
    <submittedName>
        <fullName evidence="1">Uncharacterized protein</fullName>
    </submittedName>
</protein>
<organism evidence="1 2">
    <name type="scientific">Favolaschia claudopus</name>
    <dbReference type="NCBI Taxonomy" id="2862362"/>
    <lineage>
        <taxon>Eukaryota</taxon>
        <taxon>Fungi</taxon>
        <taxon>Dikarya</taxon>
        <taxon>Basidiomycota</taxon>
        <taxon>Agaricomycotina</taxon>
        <taxon>Agaricomycetes</taxon>
        <taxon>Agaricomycetidae</taxon>
        <taxon>Agaricales</taxon>
        <taxon>Marasmiineae</taxon>
        <taxon>Mycenaceae</taxon>
        <taxon>Favolaschia</taxon>
    </lineage>
</organism>
<dbReference type="EMBL" id="JAWWNJ010000169">
    <property type="protein sequence ID" value="KAK6977413.1"/>
    <property type="molecule type" value="Genomic_DNA"/>
</dbReference>
<evidence type="ECO:0000313" key="2">
    <source>
        <dbReference type="Proteomes" id="UP001362999"/>
    </source>
</evidence>